<protein>
    <recommendedName>
        <fullName evidence="4">Lipoprotein</fullName>
    </recommendedName>
</protein>
<dbReference type="RefSeq" id="WP_301816423.1">
    <property type="nucleotide sequence ID" value="NZ_JAUJZH010000057.1"/>
</dbReference>
<evidence type="ECO:0000313" key="2">
    <source>
        <dbReference type="EMBL" id="MDO1538014.1"/>
    </source>
</evidence>
<sequence length="178" mass="18322">MRIATMASTVAIALGIALAIAPACAPAGGARPARATTVAVNQPTARSPLGSYPAEIRYLSNDAPFVVFDVWPRSLGVTPGDADAVTLSFVATDTLRLVNVFAYARAGPSGTTQMAAGVPCGPRDAGSWECRVPARALLDRLDPGDGEFGLRIEADGPANQHSTVLVTLPLKTAARPAQ</sequence>
<feature type="signal peptide" evidence="1">
    <location>
        <begin position="1"/>
        <end position="25"/>
    </location>
</feature>
<keyword evidence="1" id="KW-0732">Signal</keyword>
<feature type="chain" id="PRO_5046588049" description="Lipoprotein" evidence="1">
    <location>
        <begin position="26"/>
        <end position="178"/>
    </location>
</feature>
<name>A0ABT8SGG7_9BURK</name>
<dbReference type="EMBL" id="JAUKVY010000057">
    <property type="protein sequence ID" value="MDO1538014.1"/>
    <property type="molecule type" value="Genomic_DNA"/>
</dbReference>
<keyword evidence="3" id="KW-1185">Reference proteome</keyword>
<evidence type="ECO:0008006" key="4">
    <source>
        <dbReference type="Google" id="ProtNLM"/>
    </source>
</evidence>
<evidence type="ECO:0000313" key="3">
    <source>
        <dbReference type="Proteomes" id="UP001169027"/>
    </source>
</evidence>
<gene>
    <name evidence="2" type="ORF">Q2T77_37895</name>
</gene>
<dbReference type="Proteomes" id="UP001169027">
    <property type="component" value="Unassembled WGS sequence"/>
</dbReference>
<organism evidence="2 3">
    <name type="scientific">Variovorax ginsengisoli</name>
    <dbReference type="NCBI Taxonomy" id="363844"/>
    <lineage>
        <taxon>Bacteria</taxon>
        <taxon>Pseudomonadati</taxon>
        <taxon>Pseudomonadota</taxon>
        <taxon>Betaproteobacteria</taxon>
        <taxon>Burkholderiales</taxon>
        <taxon>Comamonadaceae</taxon>
        <taxon>Variovorax</taxon>
    </lineage>
</organism>
<reference evidence="2" key="1">
    <citation type="submission" date="2023-06" db="EMBL/GenBank/DDBJ databases">
        <authorList>
            <person name="Jiang Y."/>
            <person name="Liu Q."/>
        </authorList>
    </citation>
    <scope>NUCLEOTIDE SEQUENCE</scope>
    <source>
        <strain evidence="2">CGMCC 1.12090</strain>
    </source>
</reference>
<evidence type="ECO:0000256" key="1">
    <source>
        <dbReference type="SAM" id="SignalP"/>
    </source>
</evidence>
<proteinExistence type="predicted"/>
<accession>A0ABT8SGG7</accession>
<comment type="caution">
    <text evidence="2">The sequence shown here is derived from an EMBL/GenBank/DDBJ whole genome shotgun (WGS) entry which is preliminary data.</text>
</comment>